<evidence type="ECO:0000256" key="1">
    <source>
        <dbReference type="SAM" id="MobiDB-lite"/>
    </source>
</evidence>
<reference evidence="2" key="2">
    <citation type="submission" date="2021-08" db="EMBL/GenBank/DDBJ databases">
        <authorList>
            <person name="Gostincar C."/>
            <person name="Sun X."/>
            <person name="Song Z."/>
            <person name="Gunde-Cimerman N."/>
        </authorList>
    </citation>
    <scope>NUCLEOTIDE SEQUENCE</scope>
    <source>
        <strain evidence="2">EXF-9911</strain>
    </source>
</reference>
<feature type="region of interest" description="Disordered" evidence="1">
    <location>
        <begin position="19"/>
        <end position="44"/>
    </location>
</feature>
<dbReference type="PANTHER" id="PTHR40466:SF1">
    <property type="entry name" value="FUNGAL PROTEIN"/>
    <property type="match status" value="1"/>
</dbReference>
<dbReference type="PANTHER" id="PTHR40466">
    <property type="entry name" value="EXPRESSED PROTEIN"/>
    <property type="match status" value="1"/>
</dbReference>
<organism evidence="2 3">
    <name type="scientific">Aureobasidium melanogenum</name>
    <name type="common">Aureobasidium pullulans var. melanogenum</name>
    <dbReference type="NCBI Taxonomy" id="46634"/>
    <lineage>
        <taxon>Eukaryota</taxon>
        <taxon>Fungi</taxon>
        <taxon>Dikarya</taxon>
        <taxon>Ascomycota</taxon>
        <taxon>Pezizomycotina</taxon>
        <taxon>Dothideomycetes</taxon>
        <taxon>Dothideomycetidae</taxon>
        <taxon>Dothideales</taxon>
        <taxon>Saccotheciaceae</taxon>
        <taxon>Aureobasidium</taxon>
    </lineage>
</organism>
<feature type="compositionally biased region" description="Polar residues" evidence="1">
    <location>
        <begin position="71"/>
        <end position="81"/>
    </location>
</feature>
<dbReference type="InterPro" id="IPR039965">
    <property type="entry name" value="C3H7.08c"/>
</dbReference>
<gene>
    <name evidence="2" type="ORF">KCU76_g9963</name>
</gene>
<name>A0A9P8EDA3_AURME</name>
<reference evidence="2" key="1">
    <citation type="journal article" date="2021" name="J Fungi (Basel)">
        <title>Virulence traits and population genomics of the black yeast Aureobasidium melanogenum.</title>
        <authorList>
            <person name="Cernosa A."/>
            <person name="Sun X."/>
            <person name="Gostincar C."/>
            <person name="Fang C."/>
            <person name="Gunde-Cimerman N."/>
            <person name="Song Z."/>
        </authorList>
    </citation>
    <scope>NUCLEOTIDE SEQUENCE</scope>
    <source>
        <strain evidence="2">EXF-9911</strain>
    </source>
</reference>
<evidence type="ECO:0000313" key="3">
    <source>
        <dbReference type="Proteomes" id="UP000779574"/>
    </source>
</evidence>
<feature type="region of interest" description="Disordered" evidence="1">
    <location>
        <begin position="69"/>
        <end position="117"/>
    </location>
</feature>
<feature type="non-terminal residue" evidence="2">
    <location>
        <position position="1"/>
    </location>
</feature>
<dbReference type="EMBL" id="JAHFXF010000427">
    <property type="protein sequence ID" value="KAG9687948.1"/>
    <property type="molecule type" value="Genomic_DNA"/>
</dbReference>
<dbReference type="Proteomes" id="UP000779574">
    <property type="component" value="Unassembled WGS sequence"/>
</dbReference>
<dbReference type="OrthoDB" id="3141857at2759"/>
<protein>
    <submittedName>
        <fullName evidence="2">Uncharacterized protein</fullName>
    </submittedName>
</protein>
<dbReference type="AlphaFoldDB" id="A0A9P8EDA3"/>
<evidence type="ECO:0000313" key="2">
    <source>
        <dbReference type="EMBL" id="KAG9687948.1"/>
    </source>
</evidence>
<sequence>MASIIGRAAFRATRPLRASGVNSGAENAASHASREADKKALKQGARKDPELYILLTIMSGAFGLAGWHFSRNPTSSSSENPVSKAADSEPWKTGGDAKYQYHPGGDTSKPRKDAPSALNEVIVPNVNLPRELHEKYNKWGKEGY</sequence>
<feature type="compositionally biased region" description="Basic and acidic residues" evidence="1">
    <location>
        <begin position="32"/>
        <end position="44"/>
    </location>
</feature>
<proteinExistence type="predicted"/>
<accession>A0A9P8EDA3</accession>
<comment type="caution">
    <text evidence="2">The sequence shown here is derived from an EMBL/GenBank/DDBJ whole genome shotgun (WGS) entry which is preliminary data.</text>
</comment>